<reference evidence="3 4" key="1">
    <citation type="submission" date="2020-05" db="EMBL/GenBank/DDBJ databases">
        <title>Identification and distribution of gene clusters putatively required for synthesis of sphingolipid metabolism inhibitors in phylogenetically diverse species of the filamentous fungus Fusarium.</title>
        <authorList>
            <person name="Kim H.-S."/>
            <person name="Busman M."/>
            <person name="Brown D.W."/>
            <person name="Divon H."/>
            <person name="Uhlig S."/>
            <person name="Proctor R.H."/>
        </authorList>
    </citation>
    <scope>NUCLEOTIDE SEQUENCE [LARGE SCALE GENOMIC DNA]</scope>
    <source>
        <strain evidence="3 4">NRRL 25311</strain>
    </source>
</reference>
<comment type="caution">
    <text evidence="3">The sequence shown here is derived from an EMBL/GenBank/DDBJ whole genome shotgun (WGS) entry which is preliminary data.</text>
</comment>
<feature type="compositionally biased region" description="Gly residues" evidence="1">
    <location>
        <begin position="287"/>
        <end position="297"/>
    </location>
</feature>
<organism evidence="3 4">
    <name type="scientific">Fusarium denticulatum</name>
    <dbReference type="NCBI Taxonomy" id="48507"/>
    <lineage>
        <taxon>Eukaryota</taxon>
        <taxon>Fungi</taxon>
        <taxon>Dikarya</taxon>
        <taxon>Ascomycota</taxon>
        <taxon>Pezizomycotina</taxon>
        <taxon>Sordariomycetes</taxon>
        <taxon>Hypocreomycetidae</taxon>
        <taxon>Hypocreales</taxon>
        <taxon>Nectriaceae</taxon>
        <taxon>Fusarium</taxon>
        <taxon>Fusarium fujikuroi species complex</taxon>
    </lineage>
</organism>
<name>A0A8H5T9L9_9HYPO</name>
<dbReference type="AlphaFoldDB" id="A0A8H5T9L9"/>
<dbReference type="Proteomes" id="UP000562682">
    <property type="component" value="Unassembled WGS sequence"/>
</dbReference>
<accession>A0A8H5T9L9</accession>
<evidence type="ECO:0000313" key="3">
    <source>
        <dbReference type="EMBL" id="KAF5665622.1"/>
    </source>
</evidence>
<protein>
    <recommendedName>
        <fullName evidence="2">DUF7136 domain-containing protein</fullName>
    </recommendedName>
</protein>
<keyword evidence="4" id="KW-1185">Reference proteome</keyword>
<dbReference type="Pfam" id="PF23584">
    <property type="entry name" value="DUF7136"/>
    <property type="match status" value="1"/>
</dbReference>
<sequence length="353" mass="37348">MDFSLLLMSVLCVTVPMTIRYTDIMIRIFMGIFVVLGTQAKENPSSQFPIDLGAWPYGFKLQWRLEGNWETPIKKEDVPVVYGSAPDWLYSSGSFESATEPYFVINATGITSITSYTEWELGWSLSVLQECSHGPERHWKYGSIDFSILSSGSLPNYKPKGPCPLEIQHTRFLDNRTTSKEEGQGDPCSIETGHELATMVRAEMLRGESIAGVRGSDGWDLSINQFLKPGNGIATMLTTGGDKAGTTSGPGAAGDYTSGVYLGFVAGQPGNDQNGGDGGTANHTGLSGSGGGGGGARGWHQNDTAYGADSTVYAGEIAGSPGGGGASYAAAGLDVSETWQTKTAPGSVILTFF</sequence>
<feature type="region of interest" description="Disordered" evidence="1">
    <location>
        <begin position="267"/>
        <end position="301"/>
    </location>
</feature>
<feature type="domain" description="DUF7136" evidence="2">
    <location>
        <begin position="54"/>
        <end position="189"/>
    </location>
</feature>
<proteinExistence type="predicted"/>
<evidence type="ECO:0000259" key="2">
    <source>
        <dbReference type="Pfam" id="PF23584"/>
    </source>
</evidence>
<evidence type="ECO:0000313" key="4">
    <source>
        <dbReference type="Proteomes" id="UP000562682"/>
    </source>
</evidence>
<dbReference type="EMBL" id="JAAOAK010000440">
    <property type="protein sequence ID" value="KAF5665622.1"/>
    <property type="molecule type" value="Genomic_DNA"/>
</dbReference>
<evidence type="ECO:0000256" key="1">
    <source>
        <dbReference type="SAM" id="MobiDB-lite"/>
    </source>
</evidence>
<dbReference type="InterPro" id="IPR055560">
    <property type="entry name" value="DUF7136"/>
</dbReference>
<gene>
    <name evidence="3" type="ORF">FDENT_12531</name>
</gene>